<organism evidence="1 2">
    <name type="scientific">Colletotrichum tanaceti</name>
    <dbReference type="NCBI Taxonomy" id="1306861"/>
    <lineage>
        <taxon>Eukaryota</taxon>
        <taxon>Fungi</taxon>
        <taxon>Dikarya</taxon>
        <taxon>Ascomycota</taxon>
        <taxon>Pezizomycotina</taxon>
        <taxon>Sordariomycetes</taxon>
        <taxon>Hypocreomycetidae</taxon>
        <taxon>Glomerellales</taxon>
        <taxon>Glomerellaceae</taxon>
        <taxon>Colletotrichum</taxon>
        <taxon>Colletotrichum destructivum species complex</taxon>
    </lineage>
</organism>
<reference evidence="1 2" key="1">
    <citation type="journal article" date="2019" name="PLoS ONE">
        <title>Comparative genome analysis indicates high evolutionary potential of pathogenicity genes in Colletotrichum tanaceti.</title>
        <authorList>
            <person name="Lelwala R.V."/>
            <person name="Korhonen P.K."/>
            <person name="Young N.D."/>
            <person name="Scott J.B."/>
            <person name="Ades P.A."/>
            <person name="Gasser R.B."/>
            <person name="Taylor P.W.J."/>
        </authorList>
    </citation>
    <scope>NUCLEOTIDE SEQUENCE [LARGE SCALE GENOMIC DNA]</scope>
    <source>
        <strain evidence="1">BRIP57314</strain>
    </source>
</reference>
<gene>
    <name evidence="1" type="ORF">CTA1_3957</name>
</gene>
<evidence type="ECO:0000313" key="2">
    <source>
        <dbReference type="Proteomes" id="UP000310108"/>
    </source>
</evidence>
<sequence>MLSVKPGEPKVRYLQNAEVAVRLVMLEPQDVLGLDIAVPTESRFVLAKVCWRVGEDPGRRIPLLVLFRNFDRISAYLFRGPMLVDLRQTRGNAMTDLGHPHRSLATRFRDWLRIVFPKILQIAICSWEQEAEVFAMSVCCQQLNEVRVCSVVKLLQSVDFAVEVILLRREQLLDGKAGLAPLDDS</sequence>
<protein>
    <submittedName>
        <fullName evidence="1">Uncharacterized protein</fullName>
    </submittedName>
</protein>
<accession>A0A4U6XGF5</accession>
<comment type="caution">
    <text evidence="1">The sequence shown here is derived from an EMBL/GenBank/DDBJ whole genome shotgun (WGS) entry which is preliminary data.</text>
</comment>
<name>A0A4U6XGF5_9PEZI</name>
<evidence type="ECO:0000313" key="1">
    <source>
        <dbReference type="EMBL" id="TKW54855.1"/>
    </source>
</evidence>
<keyword evidence="2" id="KW-1185">Reference proteome</keyword>
<dbReference type="EMBL" id="PJEX01000120">
    <property type="protein sequence ID" value="TKW54855.1"/>
    <property type="molecule type" value="Genomic_DNA"/>
</dbReference>
<dbReference type="AlphaFoldDB" id="A0A4U6XGF5"/>
<dbReference type="Proteomes" id="UP000310108">
    <property type="component" value="Unassembled WGS sequence"/>
</dbReference>
<proteinExistence type="predicted"/>